<evidence type="ECO:0000256" key="2">
    <source>
        <dbReference type="SAM" id="Phobius"/>
    </source>
</evidence>
<dbReference type="AlphaFoldDB" id="A0A0H5QJX2"/>
<evidence type="ECO:0000256" key="1">
    <source>
        <dbReference type="SAM" id="MobiDB-lite"/>
    </source>
</evidence>
<feature type="transmembrane region" description="Helical" evidence="2">
    <location>
        <begin position="188"/>
        <end position="208"/>
    </location>
</feature>
<keyword evidence="2" id="KW-0812">Transmembrane</keyword>
<evidence type="ECO:0000313" key="3">
    <source>
        <dbReference type="EMBL" id="CRZ01636.1"/>
    </source>
</evidence>
<organism evidence="3">
    <name type="scientific">Spongospora subterranea</name>
    <dbReference type="NCBI Taxonomy" id="70186"/>
    <lineage>
        <taxon>Eukaryota</taxon>
        <taxon>Sar</taxon>
        <taxon>Rhizaria</taxon>
        <taxon>Endomyxa</taxon>
        <taxon>Phytomyxea</taxon>
        <taxon>Plasmodiophorida</taxon>
        <taxon>Plasmodiophoridae</taxon>
        <taxon>Spongospora</taxon>
    </lineage>
</organism>
<feature type="compositionally biased region" description="Polar residues" evidence="1">
    <location>
        <begin position="11"/>
        <end position="25"/>
    </location>
</feature>
<name>A0A0H5QJX2_9EUKA</name>
<accession>A0A0H5QJX2</accession>
<protein>
    <submittedName>
        <fullName evidence="3">Uncharacterized protein</fullName>
    </submittedName>
</protein>
<proteinExistence type="predicted"/>
<feature type="region of interest" description="Disordered" evidence="1">
    <location>
        <begin position="9"/>
        <end position="62"/>
    </location>
</feature>
<dbReference type="EMBL" id="HACM01001194">
    <property type="protein sequence ID" value="CRZ01636.1"/>
    <property type="molecule type" value="Transcribed_RNA"/>
</dbReference>
<keyword evidence="2" id="KW-1133">Transmembrane helix</keyword>
<reference evidence="3" key="1">
    <citation type="submission" date="2015-04" db="EMBL/GenBank/DDBJ databases">
        <title>The genome sequence of the plant pathogenic Rhizarian Plasmodiophora brassicae reveals insights in its biotrophic life cycle and the origin of chitin synthesis.</title>
        <authorList>
            <person name="Schwelm A."/>
            <person name="Fogelqvist J."/>
            <person name="Knaust A."/>
            <person name="Julke S."/>
            <person name="Lilja T."/>
            <person name="Dhandapani V."/>
            <person name="Bonilla-Rosso G."/>
            <person name="Karlsson M."/>
            <person name="Shevchenko A."/>
            <person name="Choi S.R."/>
            <person name="Kim H.G."/>
            <person name="Park J.Y."/>
            <person name="Lim Y.P."/>
            <person name="Ludwig-Muller J."/>
            <person name="Dixelius C."/>
        </authorList>
    </citation>
    <scope>NUCLEOTIDE SEQUENCE</scope>
    <source>
        <tissue evidence="3">Potato root galls</tissue>
    </source>
</reference>
<sequence length="211" mass="22909">MPGATFVTIDLSATSSGNPGGQQKYTDCYGRDFPSSSLSKAKNKECDGLESMEVEDGSLGRDSDSYQLNSMRDKPKNLAANMFNAETYSNDKIADGIVKARDENNKQEFCEKTSAHNDNKSAWSKDKLIDAKSNYGSLARFSGFVVRSPGTLPTMLSTESASCDSPASASTLISPQKQPRSSSNLSKILLSGFIVCFICAVFFFTVHMRVD</sequence>
<keyword evidence="2" id="KW-0472">Membrane</keyword>